<dbReference type="AlphaFoldDB" id="A0AAV7I3Z0"/>
<keyword evidence="2" id="KW-1185">Reference proteome</keyword>
<reference evidence="1 2" key="1">
    <citation type="journal article" date="2021" name="J. Hered.">
        <title>A chromosome-level genome assembly of the parasitoid wasp, Cotesia glomerata (Hymenoptera: Braconidae).</title>
        <authorList>
            <person name="Pinto B.J."/>
            <person name="Weis J.J."/>
            <person name="Gamble T."/>
            <person name="Ode P.J."/>
            <person name="Paul R."/>
            <person name="Zaspel J.M."/>
        </authorList>
    </citation>
    <scope>NUCLEOTIDE SEQUENCE [LARGE SCALE GENOMIC DNA]</scope>
    <source>
        <strain evidence="1">CgM1</strain>
    </source>
</reference>
<evidence type="ECO:0000313" key="2">
    <source>
        <dbReference type="Proteomes" id="UP000826195"/>
    </source>
</evidence>
<accession>A0AAV7I3Z0</accession>
<protein>
    <submittedName>
        <fullName evidence="1">Uncharacterized protein</fullName>
    </submittedName>
</protein>
<gene>
    <name evidence="1" type="ORF">KQX54_019125</name>
</gene>
<organism evidence="1 2">
    <name type="scientific">Cotesia glomerata</name>
    <name type="common">Lepidopteran parasitic wasp</name>
    <name type="synonym">Apanteles glomeratus</name>
    <dbReference type="NCBI Taxonomy" id="32391"/>
    <lineage>
        <taxon>Eukaryota</taxon>
        <taxon>Metazoa</taxon>
        <taxon>Ecdysozoa</taxon>
        <taxon>Arthropoda</taxon>
        <taxon>Hexapoda</taxon>
        <taxon>Insecta</taxon>
        <taxon>Pterygota</taxon>
        <taxon>Neoptera</taxon>
        <taxon>Endopterygota</taxon>
        <taxon>Hymenoptera</taxon>
        <taxon>Apocrita</taxon>
        <taxon>Ichneumonoidea</taxon>
        <taxon>Braconidae</taxon>
        <taxon>Microgastrinae</taxon>
        <taxon>Cotesia</taxon>
    </lineage>
</organism>
<dbReference type="EMBL" id="JAHXZJ010002609">
    <property type="protein sequence ID" value="KAH0540689.1"/>
    <property type="molecule type" value="Genomic_DNA"/>
</dbReference>
<comment type="caution">
    <text evidence="1">The sequence shown here is derived from an EMBL/GenBank/DDBJ whole genome shotgun (WGS) entry which is preliminary data.</text>
</comment>
<evidence type="ECO:0000313" key="1">
    <source>
        <dbReference type="EMBL" id="KAH0540689.1"/>
    </source>
</evidence>
<dbReference type="Proteomes" id="UP000826195">
    <property type="component" value="Unassembled WGS sequence"/>
</dbReference>
<sequence length="166" mass="18687">MGTLTDDPAEQADIHFTYTATFRRNTSVSEERICKQTRSLSHEHPSFPRKRKKISPIQNLAKKYLDALSDGLMLNKLARVGGTEEYAVICGGLMDEVCRCGHVSVEKAPRVTINSSVSTGCTERHLYLMYIGTSGTRRHMDVFVFGLVNREHMLMLSRKEVGTVFC</sequence>
<name>A0AAV7I3Z0_COTGL</name>
<proteinExistence type="predicted"/>